<keyword evidence="2" id="KW-1185">Reference proteome</keyword>
<reference evidence="1 2" key="1">
    <citation type="submission" date="2012-12" db="EMBL/GenBank/DDBJ databases">
        <title>Genome Assembly of Photobacterium sp. AK15.</title>
        <authorList>
            <person name="Khatri I."/>
            <person name="Vaidya B."/>
            <person name="Srinivas T.N.R."/>
            <person name="Subramanian S."/>
            <person name="Pinnaka A."/>
        </authorList>
    </citation>
    <scope>NUCLEOTIDE SEQUENCE [LARGE SCALE GENOMIC DNA]</scope>
    <source>
        <strain evidence="1 2">AK15</strain>
    </source>
</reference>
<gene>
    <name evidence="1" type="ORF">C942_01072</name>
</gene>
<comment type="caution">
    <text evidence="1">The sequence shown here is derived from an EMBL/GenBank/DDBJ whole genome shotgun (WGS) entry which is preliminary data.</text>
</comment>
<dbReference type="PATRIC" id="fig|1056511.3.peg.2565"/>
<evidence type="ECO:0000313" key="1">
    <source>
        <dbReference type="EMBL" id="ELR65458.1"/>
    </source>
</evidence>
<evidence type="ECO:0000313" key="2">
    <source>
        <dbReference type="Proteomes" id="UP000011134"/>
    </source>
</evidence>
<name>L8JB35_9GAMM</name>
<dbReference type="EMBL" id="AMZO01000018">
    <property type="protein sequence ID" value="ELR65458.1"/>
    <property type="molecule type" value="Genomic_DNA"/>
</dbReference>
<dbReference type="Proteomes" id="UP000011134">
    <property type="component" value="Unassembled WGS sequence"/>
</dbReference>
<sequence>MHIGYQSLFMIHFDHHELNQLMHDSFYLVCPLDLFGV</sequence>
<dbReference type="AlphaFoldDB" id="L8JB35"/>
<organism evidence="1 2">
    <name type="scientific">Photobacterium marinum</name>
    <dbReference type="NCBI Taxonomy" id="1056511"/>
    <lineage>
        <taxon>Bacteria</taxon>
        <taxon>Pseudomonadati</taxon>
        <taxon>Pseudomonadota</taxon>
        <taxon>Gammaproteobacteria</taxon>
        <taxon>Vibrionales</taxon>
        <taxon>Vibrionaceae</taxon>
        <taxon>Photobacterium</taxon>
    </lineage>
</organism>
<proteinExistence type="predicted"/>
<protein>
    <submittedName>
        <fullName evidence="1">Uncharacterized protein</fullName>
    </submittedName>
</protein>
<accession>L8JB35</accession>